<sequence length="36" mass="4166">MASALCIVLIPAKFLFQDRLIPGVARERRELRQVRV</sequence>
<name>A0A6J4VEF2_9DEIN</name>
<proteinExistence type="predicted"/>
<evidence type="ECO:0000313" key="1">
    <source>
        <dbReference type="EMBL" id="CAA9575313.1"/>
    </source>
</evidence>
<accession>A0A6J4VEF2</accession>
<reference evidence="1" key="1">
    <citation type="submission" date="2020-02" db="EMBL/GenBank/DDBJ databases">
        <authorList>
            <person name="Meier V. D."/>
        </authorList>
    </citation>
    <scope>NUCLEOTIDE SEQUENCE</scope>
    <source>
        <strain evidence="1">AVDCRST_MAG86</strain>
    </source>
</reference>
<gene>
    <name evidence="1" type="ORF">AVDCRST_MAG86-2197</name>
</gene>
<dbReference type="EMBL" id="CADCWP010000175">
    <property type="protein sequence ID" value="CAA9575313.1"/>
    <property type="molecule type" value="Genomic_DNA"/>
</dbReference>
<organism evidence="1">
    <name type="scientific">uncultured Truepera sp</name>
    <dbReference type="NCBI Taxonomy" id="543023"/>
    <lineage>
        <taxon>Bacteria</taxon>
        <taxon>Thermotogati</taxon>
        <taxon>Deinococcota</taxon>
        <taxon>Deinococci</taxon>
        <taxon>Trueperales</taxon>
        <taxon>Trueperaceae</taxon>
        <taxon>Truepera</taxon>
        <taxon>environmental samples</taxon>
    </lineage>
</organism>
<protein>
    <submittedName>
        <fullName evidence="1">Uncharacterized protein</fullName>
    </submittedName>
</protein>
<dbReference type="AlphaFoldDB" id="A0A6J4VEF2"/>